<dbReference type="GO" id="GO:0006633">
    <property type="term" value="P:fatty acid biosynthetic process"/>
    <property type="evidence" value="ECO:0007669"/>
    <property type="project" value="TreeGrafter"/>
</dbReference>
<name>A0A8J3FTQ6_9PSEU</name>
<dbReference type="GO" id="GO:0005886">
    <property type="term" value="C:plasma membrane"/>
    <property type="evidence" value="ECO:0007669"/>
    <property type="project" value="TreeGrafter"/>
</dbReference>
<dbReference type="PANTHER" id="PTHR22754:SF32">
    <property type="entry name" value="DISCO-INTERACTING PROTEIN 2"/>
    <property type="match status" value="1"/>
</dbReference>
<dbReference type="PANTHER" id="PTHR22754">
    <property type="entry name" value="DISCO-INTERACTING PROTEIN 2 DIP2 -RELATED"/>
    <property type="match status" value="1"/>
</dbReference>
<dbReference type="Gene3D" id="3.40.50.12780">
    <property type="entry name" value="N-terminal domain of ligase-like"/>
    <property type="match status" value="1"/>
</dbReference>
<comment type="caution">
    <text evidence="3">The sequence shown here is derived from an EMBL/GenBank/DDBJ whole genome shotgun (WGS) entry which is preliminary data.</text>
</comment>
<gene>
    <name evidence="3" type="ORF">GCM10012275_22640</name>
</gene>
<comment type="similarity">
    <text evidence="1">Belongs to the ATP-dependent AMP-binding enzyme family.</text>
</comment>
<evidence type="ECO:0000313" key="3">
    <source>
        <dbReference type="EMBL" id="GGM51186.1"/>
    </source>
</evidence>
<dbReference type="InterPro" id="IPR042099">
    <property type="entry name" value="ANL_N_sf"/>
</dbReference>
<feature type="domain" description="AMP-dependent synthetase/ligase" evidence="2">
    <location>
        <begin position="43"/>
        <end position="422"/>
    </location>
</feature>
<sequence length="586" mass="61909">MAACMDGTNRSMDAPTPHATLVDAVRHHATSGAPGSIETSGSDAGQLSYPSFWARALRCAQELHARGVQPGDRVAIDTSTSMDLMVSLVGVLAAGGVLVPLQRVRSISSHDHRMAVSAVSLSRARWCLASAGRTDVYRSVFEAAGSAATVIPLPEVAGVLSPPSPEQPVELDVNQPALIQFSSGSTSAPKGIVLTHRNVATNLAGLTGRLGLGHADRTVSWLPFSHDMGLLGCFGTTLYGGAALRVMDPWTFIRRPEQWISELSQFRATHTSSPVFGYAMVVRRLHSGLDRLARCDLSGLRAAIIGAETIAPELCDEFEDLLAPLGLQRHTLIPAYGLAENCVGVAVRTPRTPSTLRQFDRQTMLVGHPVSTTSSTGNGHPVLIGHGAPLPGTSVRVLSEAGQVLDEGEVGELYIGGQSAARSVINSSGQEHPVREDGLVPTGDLGVMVDGEVFVVGRIKEVFKHDGRIFAPPDLEAAVLAARPDGVTAAVVVAAKDSDHMAESVLVFLEARRGTTPADAAAAARLTLLREFHIRARDVFVGPPGSVPRTTSGKAKRSALAAAYLAGDIEDAYPVRRVVIEEHQQE</sequence>
<dbReference type="GO" id="GO:0070566">
    <property type="term" value="F:adenylyltransferase activity"/>
    <property type="evidence" value="ECO:0007669"/>
    <property type="project" value="TreeGrafter"/>
</dbReference>
<keyword evidence="4" id="KW-1185">Reference proteome</keyword>
<dbReference type="Pfam" id="PF00501">
    <property type="entry name" value="AMP-binding"/>
    <property type="match status" value="1"/>
</dbReference>
<dbReference type="EMBL" id="BMMK01000008">
    <property type="protein sequence ID" value="GGM51186.1"/>
    <property type="molecule type" value="Genomic_DNA"/>
</dbReference>
<dbReference type="InterPro" id="IPR000873">
    <property type="entry name" value="AMP-dep_synth/lig_dom"/>
</dbReference>
<dbReference type="Proteomes" id="UP000637578">
    <property type="component" value="Unassembled WGS sequence"/>
</dbReference>
<dbReference type="InterPro" id="IPR045851">
    <property type="entry name" value="AMP-bd_C_sf"/>
</dbReference>
<dbReference type="PROSITE" id="PS00455">
    <property type="entry name" value="AMP_BINDING"/>
    <property type="match status" value="1"/>
</dbReference>
<reference evidence="3" key="1">
    <citation type="journal article" date="2014" name="Int. J. Syst. Evol. Microbiol.">
        <title>Complete genome sequence of Corynebacterium casei LMG S-19264T (=DSM 44701T), isolated from a smear-ripened cheese.</title>
        <authorList>
            <consortium name="US DOE Joint Genome Institute (JGI-PGF)"/>
            <person name="Walter F."/>
            <person name="Albersmeier A."/>
            <person name="Kalinowski J."/>
            <person name="Ruckert C."/>
        </authorList>
    </citation>
    <scope>NUCLEOTIDE SEQUENCE</scope>
    <source>
        <strain evidence="3">CGMCC 4.5737</strain>
    </source>
</reference>
<dbReference type="SUPFAM" id="SSF56801">
    <property type="entry name" value="Acetyl-CoA synthetase-like"/>
    <property type="match status" value="1"/>
</dbReference>
<organism evidence="3 4">
    <name type="scientific">Longimycelium tulufanense</name>
    <dbReference type="NCBI Taxonomy" id="907463"/>
    <lineage>
        <taxon>Bacteria</taxon>
        <taxon>Bacillati</taxon>
        <taxon>Actinomycetota</taxon>
        <taxon>Actinomycetes</taxon>
        <taxon>Pseudonocardiales</taxon>
        <taxon>Pseudonocardiaceae</taxon>
        <taxon>Longimycelium</taxon>
    </lineage>
</organism>
<evidence type="ECO:0000256" key="1">
    <source>
        <dbReference type="ARBA" id="ARBA00006432"/>
    </source>
</evidence>
<proteinExistence type="inferred from homology"/>
<dbReference type="InterPro" id="IPR020845">
    <property type="entry name" value="AMP-binding_CS"/>
</dbReference>
<evidence type="ECO:0000259" key="2">
    <source>
        <dbReference type="Pfam" id="PF00501"/>
    </source>
</evidence>
<dbReference type="RefSeq" id="WP_189056696.1">
    <property type="nucleotide sequence ID" value="NZ_BMMK01000008.1"/>
</dbReference>
<dbReference type="AlphaFoldDB" id="A0A8J3FTQ6"/>
<reference evidence="3" key="2">
    <citation type="submission" date="2020-09" db="EMBL/GenBank/DDBJ databases">
        <authorList>
            <person name="Sun Q."/>
            <person name="Zhou Y."/>
        </authorList>
    </citation>
    <scope>NUCLEOTIDE SEQUENCE</scope>
    <source>
        <strain evidence="3">CGMCC 4.5737</strain>
    </source>
</reference>
<dbReference type="Gene3D" id="3.30.300.30">
    <property type="match status" value="1"/>
</dbReference>
<protein>
    <submittedName>
        <fullName evidence="3">Nitrate ABC transporter substrate-binding protein</fullName>
    </submittedName>
</protein>
<accession>A0A8J3FTQ6</accession>
<evidence type="ECO:0000313" key="4">
    <source>
        <dbReference type="Proteomes" id="UP000637578"/>
    </source>
</evidence>